<evidence type="ECO:0000313" key="1">
    <source>
        <dbReference type="EMBL" id="GAH12455.1"/>
    </source>
</evidence>
<dbReference type="EMBL" id="BART01031260">
    <property type="protein sequence ID" value="GAH12455.1"/>
    <property type="molecule type" value="Genomic_DNA"/>
</dbReference>
<proteinExistence type="predicted"/>
<sequence length="207" mass="22856">MKSKLVKSAIICFVTIFVLVNIIKAQTPSILDQEFDLAGEPARETQYFTMESRLISYALDGKCVGTDIFRLRFKCVPDKIAGKEGDEYTCVSFTFQHGDDSEAAIPALKNWKYIFIEEGIDEQGQVFGIDHSKFENLADSNGNTIPPDKSYHVYNAFIDFHAFCNVFAGKAPEGSGIQDLTKIGQKIVHAAAFTEPPVNLGSNISEG</sequence>
<name>X1DW88_9ZZZZ</name>
<gene>
    <name evidence="1" type="ORF">S01H4_54342</name>
</gene>
<reference evidence="1" key="1">
    <citation type="journal article" date="2014" name="Front. Microbiol.">
        <title>High frequency of phylogenetically diverse reductive dehalogenase-homologous genes in deep subseafloor sedimentary metagenomes.</title>
        <authorList>
            <person name="Kawai M."/>
            <person name="Futagami T."/>
            <person name="Toyoda A."/>
            <person name="Takaki Y."/>
            <person name="Nishi S."/>
            <person name="Hori S."/>
            <person name="Arai W."/>
            <person name="Tsubouchi T."/>
            <person name="Morono Y."/>
            <person name="Uchiyama I."/>
            <person name="Ito T."/>
            <person name="Fujiyama A."/>
            <person name="Inagaki F."/>
            <person name="Takami H."/>
        </authorList>
    </citation>
    <scope>NUCLEOTIDE SEQUENCE</scope>
    <source>
        <strain evidence="1">Expedition CK06-06</strain>
    </source>
</reference>
<organism evidence="1">
    <name type="scientific">marine sediment metagenome</name>
    <dbReference type="NCBI Taxonomy" id="412755"/>
    <lineage>
        <taxon>unclassified sequences</taxon>
        <taxon>metagenomes</taxon>
        <taxon>ecological metagenomes</taxon>
    </lineage>
</organism>
<protein>
    <submittedName>
        <fullName evidence="1">Uncharacterized protein</fullName>
    </submittedName>
</protein>
<comment type="caution">
    <text evidence="1">The sequence shown here is derived from an EMBL/GenBank/DDBJ whole genome shotgun (WGS) entry which is preliminary data.</text>
</comment>
<dbReference type="AlphaFoldDB" id="X1DW88"/>
<feature type="non-terminal residue" evidence="1">
    <location>
        <position position="207"/>
    </location>
</feature>
<accession>X1DW88</accession>